<dbReference type="KEGG" id="char:105893937"/>
<dbReference type="PROSITE" id="PS50002">
    <property type="entry name" value="SH3"/>
    <property type="match status" value="1"/>
</dbReference>
<organism evidence="6 7">
    <name type="scientific">Clupea harengus</name>
    <name type="common">Atlantic herring</name>
    <dbReference type="NCBI Taxonomy" id="7950"/>
    <lineage>
        <taxon>Eukaryota</taxon>
        <taxon>Metazoa</taxon>
        <taxon>Chordata</taxon>
        <taxon>Craniata</taxon>
        <taxon>Vertebrata</taxon>
        <taxon>Euteleostomi</taxon>
        <taxon>Actinopterygii</taxon>
        <taxon>Neopterygii</taxon>
        <taxon>Teleostei</taxon>
        <taxon>Clupei</taxon>
        <taxon>Clupeiformes</taxon>
        <taxon>Clupeoidei</taxon>
        <taxon>Clupeidae</taxon>
        <taxon>Clupea</taxon>
    </lineage>
</organism>
<dbReference type="Pfam" id="PF13424">
    <property type="entry name" value="TPR_12"/>
    <property type="match status" value="1"/>
</dbReference>
<evidence type="ECO:0000256" key="3">
    <source>
        <dbReference type="PROSITE-ProRule" id="PRU00339"/>
    </source>
</evidence>
<dbReference type="SMART" id="SM00326">
    <property type="entry name" value="SH3"/>
    <property type="match status" value="1"/>
</dbReference>
<evidence type="ECO:0000256" key="1">
    <source>
        <dbReference type="ARBA" id="ARBA00022443"/>
    </source>
</evidence>
<evidence type="ECO:0000256" key="2">
    <source>
        <dbReference type="PROSITE-ProRule" id="PRU00192"/>
    </source>
</evidence>
<keyword evidence="3" id="KW-0802">TPR repeat</keyword>
<dbReference type="RefSeq" id="XP_031441024.1">
    <property type="nucleotide sequence ID" value="XM_031585164.2"/>
</dbReference>
<feature type="compositionally biased region" description="Basic and acidic residues" evidence="4">
    <location>
        <begin position="42"/>
        <end position="55"/>
    </location>
</feature>
<keyword evidence="1 2" id="KW-0728">SH3 domain</keyword>
<dbReference type="InterPro" id="IPR001452">
    <property type="entry name" value="SH3_domain"/>
</dbReference>
<feature type="region of interest" description="Disordered" evidence="4">
    <location>
        <begin position="42"/>
        <end position="69"/>
    </location>
</feature>
<dbReference type="PANTHER" id="PTHR22647">
    <property type="entry name" value="SH3 DOMAIN AND TETRATRICOPEPTIDE REPEATS CONTAINING PROTEIN"/>
    <property type="match status" value="1"/>
</dbReference>
<proteinExistence type="predicted"/>
<feature type="compositionally biased region" description="Polar residues" evidence="4">
    <location>
        <begin position="56"/>
        <end position="69"/>
    </location>
</feature>
<dbReference type="SUPFAM" id="SSF48452">
    <property type="entry name" value="TPR-like"/>
    <property type="match status" value="3"/>
</dbReference>
<dbReference type="GeneID" id="105893937"/>
<dbReference type="SUPFAM" id="SSF50044">
    <property type="entry name" value="SH3-domain"/>
    <property type="match status" value="1"/>
</dbReference>
<feature type="repeat" description="TPR" evidence="3">
    <location>
        <begin position="1196"/>
        <end position="1229"/>
    </location>
</feature>
<gene>
    <name evidence="7" type="primary">LOC105893937</name>
</gene>
<dbReference type="PROSITE" id="PS50005">
    <property type="entry name" value="TPR"/>
    <property type="match status" value="1"/>
</dbReference>
<sequence>MSTVAHRNSRVQVGNGVECETARPRRTLRHELSAEQYSDHDLDLNKDTYGTREMEQTPSRGTGSIKRQCSTSEDNIPTVLPLQLAMVQGPDRLPDSEGAQDVLRGKLRVLEADPGKVTTLLSELSANLLTINSEENALYVTFKTFEEIWKFSTYYKMGFLGQCMENLLLDQNFWLNSLDQENAGIEISIKEDTMNLMYKGFLMQEGSFYATCTSNQMFDSSTSGSDLYLEKGDIALFEPPFLGSGWTVLSLADGSRGTKSNPGLEPVIPFYEWFLKSCPEGAIVGKGKETHSFPYQFATGACVATEDYDGSAPDELSFEAGDRIAVVGLLVSCFQWFLGRRENNGDLGLVQTHLVKPTDSLCESTDIFLTTEDRLFFKMEQEKIKEETIDMLKRTSQSEVGTIYQLDLISDSPAISSEIAHPSEDGDVNAKTEVELKSKIVDYLHKLTISNGTATGTARSSDDVDMSSGKELESKDMPNFIVCSEKDGTSPDGHHSLLSFLGSPDFREELRSLYTSYPEFLMSCFHGHADEEELVAYLGVARETARKKRQLWAQSRICFLLGQMCASRSKFSQARVYYEEALSVPRDCFTDMHMLVALYANLALIYLTQKNVEKYFALSERLAALMMGMPDAISGTEDPDVLKFLLRKAILSRNKPAEARGCFLLAKLHLKLGKAVSAVPFLERLQILSSQLSGVCEGTRSHGYLLLGRLYSDVGLPYLAVSSAHQASLQTSTTLSDCLCAISLLLENALRLYGAAVPAQVAPYLTRAVSLARQGTELRLAHVHALCLSWLFHQHGLPDRAVGYMRAFLLDVGSESGMTQADATDALIWLAWLYICGGRPQVALDVLDAVLASLPEHCTTQQEGVVYNMRAIALGRTGNLRHAAESYRAAAEVCEEFEDRHNWAVALANLGLLCLRAKAKSLAEEHLVQAVELFSELEEEELDGHELSFITVLLELGQHYVSQGYHERGKIYYEWGLLLAIQSDHSESQLKATRHLCHLYAQVCPNEAQCIIYNEHQLALVHHMGDRSVEADILETISQLYLSLGTEKAYKSALEHTKQSLGIFIDLGMKKKEAQAWLQAGKIYHMLRQTELVELYVQVAQDVGLSTGDTLFILELLEAAGDIFFNSTAERDKAVCFYRDRALPIAVKTGSVCSQLRLCNKLAQLLLQMRVCEEAVEFAQTALDLSVSLGDDLNERVAFHRLATLYHCLGQFEMAEHHYLKALSLCPAPLQYDEETLYYVRVYQTLGDIIFYDLKDPFDAAGYYHLALAAAMDLGNKKAQLNLCTRLATIYHNFLMDRELSLFFYQRARAFASDLNVRRINLAPDQNFQSTAQYRMDPQPLSVAVSTG</sequence>
<evidence type="ECO:0000313" key="7">
    <source>
        <dbReference type="RefSeq" id="XP_031441024.1"/>
    </source>
</evidence>
<dbReference type="Proteomes" id="UP000515152">
    <property type="component" value="Chromosome 18"/>
</dbReference>
<dbReference type="InterPro" id="IPR019734">
    <property type="entry name" value="TPR_rpt"/>
</dbReference>
<dbReference type="InterPro" id="IPR042772">
    <property type="entry name" value="SH3TC1/SH3TC2"/>
</dbReference>
<dbReference type="InterPro" id="IPR011990">
    <property type="entry name" value="TPR-like_helical_dom_sf"/>
</dbReference>
<reference evidence="7" key="1">
    <citation type="submission" date="2025-08" db="UniProtKB">
        <authorList>
            <consortium name="RefSeq"/>
        </authorList>
    </citation>
    <scope>IDENTIFICATION</scope>
</reference>
<accession>A0A6P8GP60</accession>
<keyword evidence="6" id="KW-1185">Reference proteome</keyword>
<dbReference type="Gene3D" id="1.25.40.10">
    <property type="entry name" value="Tetratricopeptide repeat domain"/>
    <property type="match status" value="3"/>
</dbReference>
<evidence type="ECO:0000256" key="4">
    <source>
        <dbReference type="SAM" id="MobiDB-lite"/>
    </source>
</evidence>
<dbReference type="PANTHER" id="PTHR22647:SF3">
    <property type="entry name" value="SH3 DOMAIN AND TETRATRICOPEPTIDE REPEAT-CONTAINING PROTEIN 1"/>
    <property type="match status" value="1"/>
</dbReference>
<name>A0A6P8GP60_CLUHA</name>
<feature type="domain" description="SH3" evidence="5">
    <location>
        <begin position="297"/>
        <end position="360"/>
    </location>
</feature>
<dbReference type="InterPro" id="IPR036028">
    <property type="entry name" value="SH3-like_dom_sf"/>
</dbReference>
<evidence type="ECO:0000313" key="6">
    <source>
        <dbReference type="Proteomes" id="UP000515152"/>
    </source>
</evidence>
<dbReference type="Gene3D" id="2.30.30.40">
    <property type="entry name" value="SH3 Domains"/>
    <property type="match status" value="1"/>
</dbReference>
<dbReference type="OrthoDB" id="9927874at2759"/>
<evidence type="ECO:0000259" key="5">
    <source>
        <dbReference type="PROSITE" id="PS50002"/>
    </source>
</evidence>
<protein>
    <submittedName>
        <fullName evidence="7">SH3 domain and tetratricopeptide repeat-containing protein 1 isoform X1</fullName>
    </submittedName>
</protein>
<dbReference type="SMART" id="SM00028">
    <property type="entry name" value="TPR"/>
    <property type="match status" value="6"/>
</dbReference>